<dbReference type="GeneID" id="28799530"/>
<keyword evidence="7" id="KW-1185">Reference proteome</keyword>
<evidence type="ECO:0000256" key="3">
    <source>
        <dbReference type="ARBA" id="ARBA00022840"/>
    </source>
</evidence>
<dbReference type="Gene3D" id="3.40.50.300">
    <property type="entry name" value="P-loop containing nucleotide triphosphate hydrolases"/>
    <property type="match status" value="1"/>
</dbReference>
<dbReference type="GO" id="GO:0006281">
    <property type="term" value="P:DNA repair"/>
    <property type="evidence" value="ECO:0007669"/>
    <property type="project" value="InterPro"/>
</dbReference>
<dbReference type="InterPro" id="IPR027417">
    <property type="entry name" value="P-loop_NTPase"/>
</dbReference>
<evidence type="ECO:0000256" key="4">
    <source>
        <dbReference type="ARBA" id="ARBA00023172"/>
    </source>
</evidence>
<evidence type="ECO:0000256" key="1">
    <source>
        <dbReference type="ARBA" id="ARBA00009391"/>
    </source>
</evidence>
<keyword evidence="3" id="KW-0067">ATP-binding</keyword>
<dbReference type="PRINTS" id="PR00142">
    <property type="entry name" value="RECA"/>
</dbReference>
<proteinExistence type="inferred from homology"/>
<keyword evidence="4" id="KW-0233">DNA recombination</keyword>
<accession>A0A142F1I8</accession>
<dbReference type="Pfam" id="PF00154">
    <property type="entry name" value="RecA_N"/>
    <property type="match status" value="1"/>
</dbReference>
<keyword evidence="2" id="KW-0547">Nucleotide-binding</keyword>
<name>A0A142F1I8_9CAUD</name>
<dbReference type="KEGG" id="vg:28799530"/>
<dbReference type="Proteomes" id="UP000201588">
    <property type="component" value="Segment"/>
</dbReference>
<organism evidence="6 7">
    <name type="scientific">Bacillus phage Shbh1</name>
    <dbReference type="NCBI Taxonomy" id="1796992"/>
    <lineage>
        <taxon>Viruses</taxon>
        <taxon>Duplodnaviria</taxon>
        <taxon>Heunggongvirae</taxon>
        <taxon>Uroviricota</taxon>
        <taxon>Caudoviricetes</taxon>
        <taxon>Herelleviridae</taxon>
        <taxon>Bastillevirinae</taxon>
        <taxon>Shalavirus</taxon>
        <taxon>Shalavirus Shbh1</taxon>
    </lineage>
</organism>
<reference evidence="6 7" key="1">
    <citation type="submission" date="2016-01" db="EMBL/GenBank/DDBJ databases">
        <title>Isolation and characterization of bacteriophages from East Africa Rift Valley soda lakes.</title>
        <authorList>
            <person name="van Zyl L.J."/>
            <person name="Nemavhulani S."/>
            <person name="Cowan D.A."/>
            <person name="Trindade M.I."/>
        </authorList>
    </citation>
    <scope>NUCLEOTIDE SEQUENCE [LARGE SCALE GENOMIC DNA]</scope>
</reference>
<dbReference type="PROSITE" id="PS50163">
    <property type="entry name" value="RECA_3"/>
    <property type="match status" value="1"/>
</dbReference>
<dbReference type="PANTHER" id="PTHR45900">
    <property type="entry name" value="RECA"/>
    <property type="match status" value="1"/>
</dbReference>
<dbReference type="GO" id="GO:0003697">
    <property type="term" value="F:single-stranded DNA binding"/>
    <property type="evidence" value="ECO:0007669"/>
    <property type="project" value="InterPro"/>
</dbReference>
<evidence type="ECO:0000313" key="7">
    <source>
        <dbReference type="Proteomes" id="UP000201588"/>
    </source>
</evidence>
<dbReference type="PANTHER" id="PTHR45900:SF1">
    <property type="entry name" value="MITOCHONDRIAL DNA REPAIR PROTEIN RECA HOMOLOG-RELATED"/>
    <property type="match status" value="1"/>
</dbReference>
<evidence type="ECO:0000256" key="2">
    <source>
        <dbReference type="ARBA" id="ARBA00022741"/>
    </source>
</evidence>
<feature type="domain" description="RecA family profile 2" evidence="5">
    <location>
        <begin position="221"/>
        <end position="284"/>
    </location>
</feature>
<dbReference type="InterPro" id="IPR020587">
    <property type="entry name" value="RecA_monomer-monomer_interface"/>
</dbReference>
<evidence type="ECO:0000259" key="5">
    <source>
        <dbReference type="PROSITE" id="PS50163"/>
    </source>
</evidence>
<comment type="similarity">
    <text evidence="1">Belongs to the RecA family.</text>
</comment>
<dbReference type="GO" id="GO:0005524">
    <property type="term" value="F:ATP binding"/>
    <property type="evidence" value="ECO:0007669"/>
    <property type="project" value="UniProtKB-KW"/>
</dbReference>
<sequence>MAKKKTNKKVDIDLSSLAQDAGLTILQDSTFATIYDRLPLFLPRIDKIFGGGLPFGRMVEVAGSPGGGKSTIAFHAARVATELGCIVVLIDVEGTADKLRLAHLGIDVSKVMVKQPDPESGIKLTVEEVGRTVESCLDIFPEKYPGVPVVFIWDSVGQTPSIDELEKDFGDKNVGLRAKAISQFIYKTASRISETKSLLIGINQVRADIGGNPMFPQLHVPGGSAWEHYASLRLEIRQGTQVKKGNDKIGHVMKVILRKSKVSRPHQTAEGWLISDNGIDYEYNLVHMGVDAGIVSGKGQSFEYIDNNGEVHKQKRENFIEWLRGEGKQVRAEILNKLIELEFPQGYPPLSNENLDISGWIDPLYSNISPSIEEVKEAKDE</sequence>
<dbReference type="EMBL" id="KU640380">
    <property type="protein sequence ID" value="AMQ66645.1"/>
    <property type="molecule type" value="Genomic_DNA"/>
</dbReference>
<dbReference type="InterPro" id="IPR013765">
    <property type="entry name" value="DNA_recomb/repair_RecA"/>
</dbReference>
<dbReference type="RefSeq" id="YP_009275335.1">
    <property type="nucleotide sequence ID" value="NC_030925.1"/>
</dbReference>
<protein>
    <submittedName>
        <fullName evidence="6">Recombinase A-like protein</fullName>
    </submittedName>
</protein>
<evidence type="ECO:0000313" key="6">
    <source>
        <dbReference type="EMBL" id="AMQ66645.1"/>
    </source>
</evidence>
<dbReference type="OrthoDB" id="5186at10239"/>
<dbReference type="SUPFAM" id="SSF52540">
    <property type="entry name" value="P-loop containing nucleoside triphosphate hydrolases"/>
    <property type="match status" value="1"/>
</dbReference>
<dbReference type="GO" id="GO:0006310">
    <property type="term" value="P:DNA recombination"/>
    <property type="evidence" value="ECO:0007669"/>
    <property type="project" value="UniProtKB-KW"/>
</dbReference>
<dbReference type="InterPro" id="IPR049428">
    <property type="entry name" value="RecA-like_N"/>
</dbReference>
<dbReference type="GO" id="GO:0008094">
    <property type="term" value="F:ATP-dependent activity, acting on DNA"/>
    <property type="evidence" value="ECO:0007669"/>
    <property type="project" value="InterPro"/>
</dbReference>